<comment type="subcellular location">
    <subcellularLocation>
        <location evidence="1">Nucleus</location>
    </subcellularLocation>
</comment>
<keyword evidence="3" id="KW-0498">Mitosis</keyword>
<accession>A0A7R9AAB6</accession>
<keyword evidence="5" id="KW-0131">Cell cycle</keyword>
<feature type="region of interest" description="Disordered" evidence="6">
    <location>
        <begin position="1020"/>
        <end position="1377"/>
    </location>
</feature>
<dbReference type="InterPro" id="IPR016024">
    <property type="entry name" value="ARM-type_fold"/>
</dbReference>
<dbReference type="GO" id="GO:0006281">
    <property type="term" value="P:DNA repair"/>
    <property type="evidence" value="ECO:0007669"/>
    <property type="project" value="TreeGrafter"/>
</dbReference>
<feature type="compositionally biased region" description="Polar residues" evidence="6">
    <location>
        <begin position="1049"/>
        <end position="1063"/>
    </location>
</feature>
<dbReference type="SUPFAM" id="SSF48371">
    <property type="entry name" value="ARM repeat"/>
    <property type="match status" value="1"/>
</dbReference>
<dbReference type="Proteomes" id="UP000677054">
    <property type="component" value="Unassembled WGS sequence"/>
</dbReference>
<evidence type="ECO:0000256" key="3">
    <source>
        <dbReference type="ARBA" id="ARBA00022776"/>
    </source>
</evidence>
<feature type="compositionally biased region" description="Basic residues" evidence="6">
    <location>
        <begin position="1227"/>
        <end position="1241"/>
    </location>
</feature>
<dbReference type="EMBL" id="CAJPEV010002855">
    <property type="protein sequence ID" value="CAG0898239.1"/>
    <property type="molecule type" value="Genomic_DNA"/>
</dbReference>
<dbReference type="GO" id="GO:0007064">
    <property type="term" value="P:mitotic sister chromatid cohesion"/>
    <property type="evidence" value="ECO:0007669"/>
    <property type="project" value="InterPro"/>
</dbReference>
<dbReference type="GO" id="GO:0005634">
    <property type="term" value="C:nucleus"/>
    <property type="evidence" value="ECO:0007669"/>
    <property type="project" value="UniProtKB-SubCell"/>
</dbReference>
<reference evidence="7" key="1">
    <citation type="submission" date="2020-11" db="EMBL/GenBank/DDBJ databases">
        <authorList>
            <person name="Tran Van P."/>
        </authorList>
    </citation>
    <scope>NUCLEOTIDE SEQUENCE</scope>
</reference>
<dbReference type="PANTHER" id="PTHR12663:SF0">
    <property type="entry name" value="PRECOCIOUS DISSOCIATION OF SISTERS 5, ISOFORM A"/>
    <property type="match status" value="1"/>
</dbReference>
<feature type="compositionally biased region" description="Acidic residues" evidence="6">
    <location>
        <begin position="1137"/>
        <end position="1173"/>
    </location>
</feature>
<dbReference type="EMBL" id="LR902372">
    <property type="protein sequence ID" value="CAD7250432.1"/>
    <property type="molecule type" value="Genomic_DNA"/>
</dbReference>
<evidence type="ECO:0000313" key="8">
    <source>
        <dbReference type="Proteomes" id="UP000677054"/>
    </source>
</evidence>
<keyword evidence="8" id="KW-1185">Reference proteome</keyword>
<evidence type="ECO:0000256" key="5">
    <source>
        <dbReference type="ARBA" id="ARBA00023306"/>
    </source>
</evidence>
<dbReference type="InterPro" id="IPR039776">
    <property type="entry name" value="Pds5"/>
</dbReference>
<sequence length="1377" mass="155747">MAHSQELSDNVIVYPPGCREISEEMGTDELIRRLKLEGLKDPKDPAFKRYFYLLENLSYVKSFNMCFDLEDCQEIFCELFKKIFTIVNEDHSSKVRGFMLDMMVPLINESDSVSDNLLDIILSNIVEPQKSKGVCYQLAQELIIKASDMLEPYIQAFFNRVLILGREERTMHVSKRIYDLIYELNRLCPRVLAGYSMHFLLNHPELRKDITDTLKLRQHDSDENVRYQVVLAIVSTAKKDFSIVSDSEDLLNFVKERTLDKKFKIRKEAMVGLAMIYRKHLSDPNVPQATKNAVTWIKDKILHGYYMTSLEDRTLVERLLNTCLVPYQLPPDERMKKLYHLFATIDENATKAFVEIQKNQLVVRKSLGELIELLAKGPGDDGDKEREKQIVAHVKQLAKCLPEPVKALEFLKKFVDHLQLNNRLLQIMQTAIASNVRCKDCDVAVNMILKETGVPVMTNLYNSTVKQLLERTSSVMIDKEALLMLITLVYKCMRDTETALEINIPPEDAGIKGLKLLYVLSFVFPAHFQDEAILTHLISFLEIDEDEIPPLILSILSHVGKYKPIAENFPNLMEALIPICTQYAVNGLPKQAKHAVRCLGSNILPAQVDTFSNILEKIKDNLDIGNPSLRTALVSLGHIALHLPDQFRVQIKNIVSRKVVRDLLIREQDGESPLKDVGTWCDEEDIPEETRCKMEGMKVMARWLLGLKNDVISAQKTFRMLNAFILHRGDLASKGKLSEAEKSWLRLNAGCAMLKICEQKGVGDQYTAEQFYNLSLLIMDEVPQVRVRFLGKLQKGLARGMTRGTMGRCLPLDFMGYYVLLGKEPDKMLKAKARNYMLVNVTKRREYIKGLMLGGDKIADQLPHLLPDFMLVFSVAVLAHDPGFTDPNDVNQLLLCRSCLLFIMEPLLHKNENFCFSWYKTIIERMKNCIDAVKPQDETANLKLWSLCDLATGILLSKATSYEMKDFFVEPKIPTLYFRASSYPDFSNTKIYIPKELQQLANKPPTVISLGSLANRRVRARKDDGNEQGRQTQARIGQGEAGTAEPSVNHFSTSPPKTYSRSSLPADMDEEDEEEEERITEEEEEEESEEEYLSKSRKAKKPTSRGRPLRNTVEEEEEDKEESTRSRLQRKRGRNQDEEEEEEEEVEDDDDEDEDEDQEEKEEDEDDELEEESTPQPTRARRTRGRGGGPRGRGGKRGGGGGGRRRSKSPSPSSSASSPPPPPAVQGKRKDKPGPPPKKKKALADPSQTKISNYVVKKGKQKEPETSTVSEPQAASTRKGKKAEQRQTNSTTVKKVPPVQASSPLKGGGNRESSTPGGRKNSNSSKPSSSSQASTPSSSLSSSSRKSTRSSQPISSSADFEPPEKVKARALRTRSKK</sequence>
<dbReference type="OrthoDB" id="200660at2759"/>
<proteinExistence type="predicted"/>
<name>A0A7R9AAB6_9CRUS</name>
<feature type="compositionally biased region" description="Basic residues" evidence="6">
    <location>
        <begin position="1368"/>
        <end position="1377"/>
    </location>
</feature>
<dbReference type="Pfam" id="PF20168">
    <property type="entry name" value="PDS5"/>
    <property type="match status" value="2"/>
</dbReference>
<evidence type="ECO:0000256" key="4">
    <source>
        <dbReference type="ARBA" id="ARBA00023242"/>
    </source>
</evidence>
<feature type="compositionally biased region" description="Basic residues" evidence="6">
    <location>
        <begin position="1095"/>
        <end position="1108"/>
    </location>
</feature>
<feature type="compositionally biased region" description="Acidic residues" evidence="6">
    <location>
        <begin position="1067"/>
        <end position="1091"/>
    </location>
</feature>
<dbReference type="GO" id="GO:0051301">
    <property type="term" value="P:cell division"/>
    <property type="evidence" value="ECO:0007669"/>
    <property type="project" value="UniProtKB-KW"/>
</dbReference>
<protein>
    <submittedName>
        <fullName evidence="7">Uncharacterized protein</fullName>
    </submittedName>
</protein>
<evidence type="ECO:0000313" key="7">
    <source>
        <dbReference type="EMBL" id="CAD7250432.1"/>
    </source>
</evidence>
<feature type="compositionally biased region" description="Polar residues" evidence="6">
    <location>
        <begin position="1266"/>
        <end position="1276"/>
    </location>
</feature>
<keyword evidence="2" id="KW-0132">Cell division</keyword>
<dbReference type="CDD" id="cd19953">
    <property type="entry name" value="PDS5"/>
    <property type="match status" value="1"/>
</dbReference>
<dbReference type="GO" id="GO:0000785">
    <property type="term" value="C:chromatin"/>
    <property type="evidence" value="ECO:0007669"/>
    <property type="project" value="TreeGrafter"/>
</dbReference>
<keyword evidence="4" id="KW-0539">Nucleus</keyword>
<feature type="compositionally biased region" description="Low complexity" evidence="6">
    <location>
        <begin position="1321"/>
        <end position="1358"/>
    </location>
</feature>
<evidence type="ECO:0000256" key="1">
    <source>
        <dbReference type="ARBA" id="ARBA00004123"/>
    </source>
</evidence>
<gene>
    <name evidence="7" type="ORF">DSTB1V02_LOCUS10207</name>
</gene>
<dbReference type="PANTHER" id="PTHR12663">
    <property type="entry name" value="ANDROGEN INDUCED INHIBITOR OF PROLIFERATION AS3 / PDS5-RELATED"/>
    <property type="match status" value="1"/>
</dbReference>
<evidence type="ECO:0000256" key="6">
    <source>
        <dbReference type="SAM" id="MobiDB-lite"/>
    </source>
</evidence>
<feature type="compositionally biased region" description="Gly residues" evidence="6">
    <location>
        <begin position="1186"/>
        <end position="1202"/>
    </location>
</feature>
<evidence type="ECO:0000256" key="2">
    <source>
        <dbReference type="ARBA" id="ARBA00022618"/>
    </source>
</evidence>
<organism evidence="7">
    <name type="scientific">Darwinula stevensoni</name>
    <dbReference type="NCBI Taxonomy" id="69355"/>
    <lineage>
        <taxon>Eukaryota</taxon>
        <taxon>Metazoa</taxon>
        <taxon>Ecdysozoa</taxon>
        <taxon>Arthropoda</taxon>
        <taxon>Crustacea</taxon>
        <taxon>Oligostraca</taxon>
        <taxon>Ostracoda</taxon>
        <taxon>Podocopa</taxon>
        <taxon>Podocopida</taxon>
        <taxon>Darwinulocopina</taxon>
        <taxon>Darwinuloidea</taxon>
        <taxon>Darwinulidae</taxon>
        <taxon>Darwinula</taxon>
    </lineage>
</organism>